<proteinExistence type="predicted"/>
<name>A0ABW7AVY1_9ACTN</name>
<dbReference type="EMBL" id="JBICYV010000001">
    <property type="protein sequence ID" value="MFG3009046.1"/>
    <property type="molecule type" value="Genomic_DNA"/>
</dbReference>
<accession>A0ABW7AVY1</accession>
<dbReference type="Gene3D" id="3.30.450.180">
    <property type="match status" value="1"/>
</dbReference>
<keyword evidence="4" id="KW-1185">Reference proteome</keyword>
<dbReference type="PANTHER" id="PTHR35010">
    <property type="entry name" value="BLL4672 PROTEIN-RELATED"/>
    <property type="match status" value="1"/>
</dbReference>
<dbReference type="Pfam" id="PF17765">
    <property type="entry name" value="MLTR_LBD"/>
    <property type="match status" value="1"/>
</dbReference>
<reference evidence="3 4" key="1">
    <citation type="submission" date="2024-10" db="EMBL/GenBank/DDBJ databases">
        <title>The Natural Products Discovery Center: Release of the First 8490 Sequenced Strains for Exploring Actinobacteria Biosynthetic Diversity.</title>
        <authorList>
            <person name="Kalkreuter E."/>
            <person name="Kautsar S.A."/>
            <person name="Yang D."/>
            <person name="Bader C.D."/>
            <person name="Teijaro C.N."/>
            <person name="Fluegel L."/>
            <person name="Davis C.M."/>
            <person name="Simpson J.R."/>
            <person name="Lauterbach L."/>
            <person name="Steele A.D."/>
            <person name="Gui C."/>
            <person name="Meng S."/>
            <person name="Li G."/>
            <person name="Viehrig K."/>
            <person name="Ye F."/>
            <person name="Su P."/>
            <person name="Kiefer A.F."/>
            <person name="Nichols A."/>
            <person name="Cepeda A.J."/>
            <person name="Yan W."/>
            <person name="Fan B."/>
            <person name="Jiang Y."/>
            <person name="Adhikari A."/>
            <person name="Zheng C.-J."/>
            <person name="Schuster L."/>
            <person name="Cowan T.M."/>
            <person name="Smanski M.J."/>
            <person name="Chevrette M.G."/>
            <person name="De Carvalho L.P.S."/>
            <person name="Shen B."/>
        </authorList>
    </citation>
    <scope>NUCLEOTIDE SEQUENCE [LARGE SCALE GENOMIC DNA]</scope>
    <source>
        <strain evidence="3 4">NPDC048320</strain>
    </source>
</reference>
<feature type="domain" description="MmyB-like transcription regulator ligand binding" evidence="2">
    <location>
        <begin position="36"/>
        <end position="126"/>
    </location>
</feature>
<evidence type="ECO:0000313" key="4">
    <source>
        <dbReference type="Proteomes" id="UP001604267"/>
    </source>
</evidence>
<dbReference type="InterPro" id="IPR041413">
    <property type="entry name" value="MLTR_LBD"/>
</dbReference>
<dbReference type="PANTHER" id="PTHR35010:SF2">
    <property type="entry name" value="BLL4672 PROTEIN"/>
    <property type="match status" value="1"/>
</dbReference>
<comment type="caution">
    <text evidence="3">The sequence shown here is derived from an EMBL/GenBank/DDBJ whole genome shotgun (WGS) entry which is preliminary data.</text>
</comment>
<sequence length="223" mass="25066">MAHQAGGQRPAPRPVPETCETQAYLQDYGALLEYVSCPSLVVDRHWNVVMANSAFETLFQGVRPHPTAMPGENFLRFVLFHPDAGEILGEHEPGWCLPMMAQVRSALEAHAHDHELQALRREIAQDPIMEAAYRQGLPHWIRAVGEAAARLDGAVRLLHHPDPRRGRTECRIVEESSRPLLELGYRRLTMILRDPRRSAAPVRRQRRPRGAASHLTVVPSPGN</sequence>
<feature type="region of interest" description="Disordered" evidence="1">
    <location>
        <begin position="196"/>
        <end position="223"/>
    </location>
</feature>
<evidence type="ECO:0000259" key="2">
    <source>
        <dbReference type="Pfam" id="PF17765"/>
    </source>
</evidence>
<organism evidence="3 4">
    <name type="scientific">Streptomyces cinerochromogenes</name>
    <dbReference type="NCBI Taxonomy" id="66422"/>
    <lineage>
        <taxon>Bacteria</taxon>
        <taxon>Bacillati</taxon>
        <taxon>Actinomycetota</taxon>
        <taxon>Actinomycetes</taxon>
        <taxon>Kitasatosporales</taxon>
        <taxon>Streptomycetaceae</taxon>
        <taxon>Streptomyces</taxon>
    </lineage>
</organism>
<protein>
    <recommendedName>
        <fullName evidence="2">MmyB-like transcription regulator ligand binding domain-containing protein</fullName>
    </recommendedName>
</protein>
<dbReference type="RefSeq" id="WP_392814042.1">
    <property type="nucleotide sequence ID" value="NZ_JBICYV010000001.1"/>
</dbReference>
<dbReference type="Proteomes" id="UP001604267">
    <property type="component" value="Unassembled WGS sequence"/>
</dbReference>
<gene>
    <name evidence="3" type="ORF">ACGFZB_01030</name>
</gene>
<evidence type="ECO:0000256" key="1">
    <source>
        <dbReference type="SAM" id="MobiDB-lite"/>
    </source>
</evidence>
<evidence type="ECO:0000313" key="3">
    <source>
        <dbReference type="EMBL" id="MFG3009046.1"/>
    </source>
</evidence>